<evidence type="ECO:0000313" key="3">
    <source>
        <dbReference type="Proteomes" id="UP001278571"/>
    </source>
</evidence>
<feature type="signal peptide" evidence="1">
    <location>
        <begin position="1"/>
        <end position="19"/>
    </location>
</feature>
<dbReference type="Proteomes" id="UP001278571">
    <property type="component" value="Unassembled WGS sequence"/>
</dbReference>
<reference evidence="2 3" key="1">
    <citation type="submission" date="2023-10" db="EMBL/GenBank/DDBJ databases">
        <authorList>
            <person name="Wang X.X."/>
        </authorList>
    </citation>
    <scope>NUCLEOTIDE SEQUENCE [LARGE SCALE GENOMIC DNA]</scope>
    <source>
        <strain evidence="2 3">NBRC 12816</strain>
    </source>
</reference>
<gene>
    <name evidence="2" type="ORF">R2363_37720</name>
</gene>
<keyword evidence="1" id="KW-0732">Signal</keyword>
<dbReference type="PROSITE" id="PS51257">
    <property type="entry name" value="PROKAR_LIPOPROTEIN"/>
    <property type="match status" value="1"/>
</dbReference>
<dbReference type="RefSeq" id="WP_319014008.1">
    <property type="nucleotide sequence ID" value="NZ_JAWJZF010000543.1"/>
</dbReference>
<evidence type="ECO:0008006" key="4">
    <source>
        <dbReference type="Google" id="ProtNLM"/>
    </source>
</evidence>
<evidence type="ECO:0000256" key="1">
    <source>
        <dbReference type="SAM" id="SignalP"/>
    </source>
</evidence>
<comment type="caution">
    <text evidence="2">The sequence shown here is derived from an EMBL/GenBank/DDBJ whole genome shotgun (WGS) entry which is preliminary data.</text>
</comment>
<sequence>MRRRAGLAALLAAALPLLGGCGIQGSDVVEAGEAPTVNVQPVPEGRMLLYFLGPDGELMPVARDVGLSFVPVPETTHPGSEQGSEPDHIARREIDLSHPNVRGLATVKVLSALLAGPGGAELQAGLTTELPASREPIRVESEDAGGIRLQTPYLVQELSERAVAQLVCTAAFAVDRAGAREVTVAGPDGTLPPTACEP</sequence>
<accession>A0ABU4KKJ1</accession>
<protein>
    <recommendedName>
        <fullName evidence="4">GerMN domain-containing protein</fullName>
    </recommendedName>
</protein>
<name>A0ABU4KKJ1_9ACTN</name>
<keyword evidence="3" id="KW-1185">Reference proteome</keyword>
<organism evidence="2 3">
    <name type="scientific">Streptomyces roseolus</name>
    <dbReference type="NCBI Taxonomy" id="67358"/>
    <lineage>
        <taxon>Bacteria</taxon>
        <taxon>Bacillati</taxon>
        <taxon>Actinomycetota</taxon>
        <taxon>Actinomycetes</taxon>
        <taxon>Kitasatosporales</taxon>
        <taxon>Streptomycetaceae</taxon>
        <taxon>Streptomyces</taxon>
    </lineage>
</organism>
<evidence type="ECO:0000313" key="2">
    <source>
        <dbReference type="EMBL" id="MDX2297895.1"/>
    </source>
</evidence>
<feature type="chain" id="PRO_5046787955" description="GerMN domain-containing protein" evidence="1">
    <location>
        <begin position="20"/>
        <end position="198"/>
    </location>
</feature>
<dbReference type="EMBL" id="JAWJZF010000543">
    <property type="protein sequence ID" value="MDX2297895.1"/>
    <property type="molecule type" value="Genomic_DNA"/>
</dbReference>
<proteinExistence type="predicted"/>